<dbReference type="InterPro" id="IPR028203">
    <property type="entry name" value="PSII_CF48-like_dom"/>
</dbReference>
<evidence type="ECO:0000313" key="4">
    <source>
        <dbReference type="EMBL" id="CAD8444702.1"/>
    </source>
</evidence>
<organism evidence="4">
    <name type="scientific">Micromonas pusilla</name>
    <name type="common">Picoplanktonic green alga</name>
    <name type="synonym">Chromulina pusilla</name>
    <dbReference type="NCBI Taxonomy" id="38833"/>
    <lineage>
        <taxon>Eukaryota</taxon>
        <taxon>Viridiplantae</taxon>
        <taxon>Chlorophyta</taxon>
        <taxon>Mamiellophyceae</taxon>
        <taxon>Mamiellales</taxon>
        <taxon>Mamiellaceae</taxon>
        <taxon>Micromonas</taxon>
    </lineage>
</organism>
<keyword evidence="1" id="KW-0602">Photosynthesis</keyword>
<keyword evidence="2" id="KW-0604">Photosystem II</keyword>
<evidence type="ECO:0000259" key="3">
    <source>
        <dbReference type="Pfam" id="PF14870"/>
    </source>
</evidence>
<accession>A0A7S0GW73</accession>
<dbReference type="PANTHER" id="PTHR47199:SF2">
    <property type="entry name" value="PHOTOSYSTEM II STABILITY_ASSEMBLY FACTOR HCF136, CHLOROPLASTIC"/>
    <property type="match status" value="1"/>
</dbReference>
<dbReference type="Gene3D" id="2.130.10.10">
    <property type="entry name" value="YVTN repeat-like/Quinoprotein amine dehydrogenase"/>
    <property type="match status" value="1"/>
</dbReference>
<dbReference type="NCBIfam" id="NF010237">
    <property type="entry name" value="PRK13684.1"/>
    <property type="match status" value="1"/>
</dbReference>
<dbReference type="InterPro" id="IPR015943">
    <property type="entry name" value="WD40/YVTN_repeat-like_dom_sf"/>
</dbReference>
<dbReference type="SUPFAM" id="SSF110296">
    <property type="entry name" value="Oligoxyloglucan reducing end-specific cellobiohydrolase"/>
    <property type="match status" value="1"/>
</dbReference>
<evidence type="ECO:0000256" key="1">
    <source>
        <dbReference type="ARBA" id="ARBA00022531"/>
    </source>
</evidence>
<sequence length="423" mass="44924">MAALTNAASASLVAPASVAARAGSSRRAAFQGARVPSNASARAGDAKRAAPLVRASADDAAPAFGRRDLAKGALAALSAPVIAAMPAGPAKAEEVSKYWDIVDLPLEPGVILLDIAFVDDKHGFLLGTRQTILETFDGGKTWDFKSVSNALDEDVNYRFNSVSFKGQEGWIVGKPAILLHTTDGGANWERVGLSPRLPGAPVLITATSSNGQAEMVTDEGAIYLTTDAARNWKAAVEETISATLNRTVSSGITGASYYTGTFSTISRNDDGEYIGLSSRGNFYMTWSPGQAYWQPHNRSSARRVQSMGWRPDGGIWELTRGGGIFFSTTSELPDNDDDFVEGKIGSRGFGLLDLGAKPNGKEFWIVGGSGSVFYSNDAGKSWKRDRGTDDVAANLYTVKFNNNDNGFILGNDGVLLKYNGRAV</sequence>
<proteinExistence type="predicted"/>
<reference evidence="4" key="1">
    <citation type="submission" date="2021-01" db="EMBL/GenBank/DDBJ databases">
        <authorList>
            <person name="Corre E."/>
            <person name="Pelletier E."/>
            <person name="Niang G."/>
            <person name="Scheremetjew M."/>
            <person name="Finn R."/>
            <person name="Kale V."/>
            <person name="Holt S."/>
            <person name="Cochrane G."/>
            <person name="Meng A."/>
            <person name="Brown T."/>
            <person name="Cohen L."/>
        </authorList>
    </citation>
    <scope>NUCLEOTIDE SEQUENCE</scope>
    <source>
        <strain evidence="4">CCAC1681</strain>
    </source>
</reference>
<dbReference type="GO" id="GO:0009523">
    <property type="term" value="C:photosystem II"/>
    <property type="evidence" value="ECO:0007669"/>
    <property type="project" value="UniProtKB-KW"/>
</dbReference>
<protein>
    <recommendedName>
        <fullName evidence="3">Photosynthesis system II assembly factor Ycf48/Hcf136-like domain-containing protein</fullName>
    </recommendedName>
</protein>
<dbReference type="PANTHER" id="PTHR47199">
    <property type="entry name" value="PHOTOSYSTEM II STABILITY/ASSEMBLY FACTOR HCF136, CHLOROPLASTIC"/>
    <property type="match status" value="1"/>
</dbReference>
<evidence type="ECO:0000256" key="2">
    <source>
        <dbReference type="ARBA" id="ARBA00023276"/>
    </source>
</evidence>
<name>A0A7S0GW73_MICPS</name>
<dbReference type="EMBL" id="HBEN01010406">
    <property type="protein sequence ID" value="CAD8444702.1"/>
    <property type="molecule type" value="Transcribed_RNA"/>
</dbReference>
<gene>
    <name evidence="4" type="ORF">MSP1401_LOCUS8593</name>
</gene>
<dbReference type="Pfam" id="PF14870">
    <property type="entry name" value="PSII_BNR"/>
    <property type="match status" value="1"/>
</dbReference>
<dbReference type="GO" id="GO:0015979">
    <property type="term" value="P:photosynthesis"/>
    <property type="evidence" value="ECO:0007669"/>
    <property type="project" value="UniProtKB-KW"/>
</dbReference>
<feature type="domain" description="Photosynthesis system II assembly factor Ycf48/Hcf136-like" evidence="3">
    <location>
        <begin position="94"/>
        <end position="418"/>
    </location>
</feature>
<dbReference type="AlphaFoldDB" id="A0A7S0GW73"/>